<name>A0A8D9PE01_9CAUD</name>
<dbReference type="EMBL" id="BK014724">
    <property type="protein sequence ID" value="DAD55441.1"/>
    <property type="molecule type" value="Genomic_DNA"/>
</dbReference>
<dbReference type="GO" id="GO:0003677">
    <property type="term" value="F:DNA binding"/>
    <property type="evidence" value="ECO:0007669"/>
    <property type="project" value="UniProtKB-KW"/>
</dbReference>
<keyword evidence="1" id="KW-0238">DNA-binding</keyword>
<sequence length="192" mass="22252">MKSSRSSRKSSRCVRTIILKRRLKEVIKYKWRFIMNIKDLFPETDLVQCVFSWRSSNMEHVSPSKWDSYDHALNMSSLKRYTYRVPEYLKGTIRVGDTVLVHCQTGYQVCEVVAINALSDFDTKSFAPVVGVVNMSAYISEMEKAKKLKVMRATIEKEKKRLEAMVTYDLIAEKNPEFAEMLKVFKEAGGEL</sequence>
<evidence type="ECO:0000313" key="1">
    <source>
        <dbReference type="EMBL" id="DAD55441.1"/>
    </source>
</evidence>
<organism evidence="1">
    <name type="scientific">Siphoviridae sp. ctoNj20</name>
    <dbReference type="NCBI Taxonomy" id="2826085"/>
    <lineage>
        <taxon>Viruses</taxon>
        <taxon>Duplodnaviria</taxon>
        <taxon>Heunggongvirae</taxon>
        <taxon>Uroviricota</taxon>
        <taxon>Caudoviricetes</taxon>
    </lineage>
</organism>
<proteinExistence type="predicted"/>
<protein>
    <submittedName>
        <fullName evidence="1">DNA-binding domain protein</fullName>
    </submittedName>
</protein>
<reference evidence="1" key="1">
    <citation type="journal article" date="2021" name="Proc. Natl. Acad. Sci. U.S.A.">
        <title>A Catalog of Tens of Thousands of Viruses from Human Metagenomes Reveals Hidden Associations with Chronic Diseases.</title>
        <authorList>
            <person name="Tisza M.J."/>
            <person name="Buck C.B."/>
        </authorList>
    </citation>
    <scope>NUCLEOTIDE SEQUENCE</scope>
    <source>
        <strain evidence="1">CtoNj20</strain>
    </source>
</reference>
<accession>A0A8D9PE01</accession>